<accession>A0A0F7TQC3</accession>
<dbReference type="AlphaFoldDB" id="A0A0F7TQC3"/>
<reference evidence="2" key="1">
    <citation type="journal article" date="2015" name="Genome Announc.">
        <title>Draft genome sequence of the fungus Penicillium brasilianum MG11.</title>
        <authorList>
            <person name="Horn F."/>
            <person name="Linde J."/>
            <person name="Mattern D.J."/>
            <person name="Walther G."/>
            <person name="Guthke R."/>
            <person name="Brakhage A.A."/>
            <person name="Valiante V."/>
        </authorList>
    </citation>
    <scope>NUCLEOTIDE SEQUENCE [LARGE SCALE GENOMIC DNA]</scope>
    <source>
        <strain evidence="2">MG11</strain>
    </source>
</reference>
<proteinExistence type="predicted"/>
<protein>
    <submittedName>
        <fullName evidence="1">Uncharacterized protein</fullName>
    </submittedName>
</protein>
<dbReference type="EMBL" id="CDHK01000005">
    <property type="protein sequence ID" value="CEJ57187.1"/>
    <property type="molecule type" value="Genomic_DNA"/>
</dbReference>
<dbReference type="OrthoDB" id="5282002at2759"/>
<gene>
    <name evidence="1" type="ORF">PMG11_05891</name>
</gene>
<name>A0A0F7TQC3_PENBI</name>
<evidence type="ECO:0000313" key="1">
    <source>
        <dbReference type="EMBL" id="CEJ57187.1"/>
    </source>
</evidence>
<dbReference type="Proteomes" id="UP000042958">
    <property type="component" value="Unassembled WGS sequence"/>
</dbReference>
<keyword evidence="2" id="KW-1185">Reference proteome</keyword>
<sequence>MSNQQNSARLEALDVKMKELIETFESHPQIASPAPHPTAFFLFDFVKNTYNTLQKIDAARYASGDRQALDAIQEVTGRNQFTSVLINDTSGKLALMTGGDPSRPFDFGATVKAKAKELADI</sequence>
<organism evidence="1 2">
    <name type="scientific">Penicillium brasilianum</name>
    <dbReference type="NCBI Taxonomy" id="104259"/>
    <lineage>
        <taxon>Eukaryota</taxon>
        <taxon>Fungi</taxon>
        <taxon>Dikarya</taxon>
        <taxon>Ascomycota</taxon>
        <taxon>Pezizomycotina</taxon>
        <taxon>Eurotiomycetes</taxon>
        <taxon>Eurotiomycetidae</taxon>
        <taxon>Eurotiales</taxon>
        <taxon>Aspergillaceae</taxon>
        <taxon>Penicillium</taxon>
    </lineage>
</organism>
<evidence type="ECO:0000313" key="2">
    <source>
        <dbReference type="Proteomes" id="UP000042958"/>
    </source>
</evidence>